<dbReference type="Pfam" id="PF00395">
    <property type="entry name" value="SLH"/>
    <property type="match status" value="2"/>
</dbReference>
<evidence type="ECO:0000313" key="4">
    <source>
        <dbReference type="EMBL" id="GGG15893.1"/>
    </source>
</evidence>
<feature type="domain" description="SLH" evidence="3">
    <location>
        <begin position="42"/>
        <end position="105"/>
    </location>
</feature>
<name>A0A917LER3_9BACL</name>
<dbReference type="EMBL" id="BMGR01000012">
    <property type="protein sequence ID" value="GGG15893.1"/>
    <property type="molecule type" value="Genomic_DNA"/>
</dbReference>
<dbReference type="PANTHER" id="PTHR43308">
    <property type="entry name" value="OUTER MEMBRANE PROTEIN ALPHA-RELATED"/>
    <property type="match status" value="1"/>
</dbReference>
<evidence type="ECO:0000256" key="1">
    <source>
        <dbReference type="SAM" id="MobiDB-lite"/>
    </source>
</evidence>
<dbReference type="AlphaFoldDB" id="A0A917LER3"/>
<evidence type="ECO:0000259" key="3">
    <source>
        <dbReference type="PROSITE" id="PS51272"/>
    </source>
</evidence>
<dbReference type="PANTHER" id="PTHR43308:SF5">
    <property type="entry name" value="S-LAYER PROTEIN _ PEPTIDOGLYCAN ENDO-BETA-N-ACETYLGLUCOSAMINIDASE"/>
    <property type="match status" value="1"/>
</dbReference>
<gene>
    <name evidence="4" type="ORF">GCM10010916_36050</name>
</gene>
<dbReference type="RefSeq" id="WP_188532455.1">
    <property type="nucleotide sequence ID" value="NZ_BMGR01000012.1"/>
</dbReference>
<feature type="chain" id="PRO_5036997256" description="SLH domain-containing protein" evidence="2">
    <location>
        <begin position="26"/>
        <end position="579"/>
    </location>
</feature>
<dbReference type="PROSITE" id="PS51272">
    <property type="entry name" value="SLH"/>
    <property type="match status" value="3"/>
</dbReference>
<proteinExistence type="predicted"/>
<dbReference type="InterPro" id="IPR001119">
    <property type="entry name" value="SLH_dom"/>
</dbReference>
<protein>
    <recommendedName>
        <fullName evidence="3">SLH domain-containing protein</fullName>
    </recommendedName>
</protein>
<dbReference type="Pfam" id="PF14039">
    <property type="entry name" value="YusW"/>
    <property type="match status" value="2"/>
</dbReference>
<feature type="region of interest" description="Disordered" evidence="1">
    <location>
        <begin position="442"/>
        <end position="465"/>
    </location>
</feature>
<feature type="domain" description="SLH" evidence="3">
    <location>
        <begin position="177"/>
        <end position="240"/>
    </location>
</feature>
<dbReference type="InterPro" id="IPR025623">
    <property type="entry name" value="YusW"/>
</dbReference>
<reference evidence="4" key="2">
    <citation type="submission" date="2020-09" db="EMBL/GenBank/DDBJ databases">
        <authorList>
            <person name="Sun Q."/>
            <person name="Zhou Y."/>
        </authorList>
    </citation>
    <scope>NUCLEOTIDE SEQUENCE</scope>
    <source>
        <strain evidence="4">CGMCC 1.12987</strain>
    </source>
</reference>
<keyword evidence="5" id="KW-1185">Reference proteome</keyword>
<dbReference type="Proteomes" id="UP000644756">
    <property type="component" value="Unassembled WGS sequence"/>
</dbReference>
<feature type="compositionally biased region" description="Acidic residues" evidence="1">
    <location>
        <begin position="454"/>
        <end position="464"/>
    </location>
</feature>
<sequence length="579" mass="64768">MKKRALFSLFLAFLMVFSFSGQMFAQEHETTTEVTEDGRVQITLEFEDAEDAAWAVEYIGKMKSKNVLAGYQDGTFRPNQNVNRAEAIVTAVRLMGLEEQAKQKSLDTKLHFKDADLIDKQYKWAKGYILVALENGLFDTSEDAIQPNQPASRIWVASLLVRALGLQSEALSKMTVVPNFSDASSIPAGAVGYINVAAERGIVSGYPDNSFQPNKNVTRAEMAAFLDRTNDGLLEEAGAITVTGTVKNIEFKTVTDSVYTVTDSVYKVPNGTITVESFNGDALSYGISSDLLVQYEKRFITADQLLVGDAVSLVVKEMQVVEANLISKEKIDETISGVRELDIEVELGDDEEYKLKYKNKKGKTEAEIEHKFDDDKEKLKGKEAAAEVEAIVKQLALTPEMSKEEIVNSVLAALKIEPNGFSELEIEIKFSNGTKVEIEIENEDFENEDKKEEDNEEYNEENTEEGYAGIQKFELKIKLHNDDETLLKYENEDGRAKAEVKMVTEDGKEEVKGRQAVTALESLLDSLSLSSDMDKEEVLNAVLSELNVDEDVIKKVELKVEFSNDEEIEIEFKNDEKRD</sequence>
<reference evidence="4" key="1">
    <citation type="journal article" date="2014" name="Int. J. Syst. Evol. Microbiol.">
        <title>Complete genome sequence of Corynebacterium casei LMG S-19264T (=DSM 44701T), isolated from a smear-ripened cheese.</title>
        <authorList>
            <consortium name="US DOE Joint Genome Institute (JGI-PGF)"/>
            <person name="Walter F."/>
            <person name="Albersmeier A."/>
            <person name="Kalinowski J."/>
            <person name="Ruckert C."/>
        </authorList>
    </citation>
    <scope>NUCLEOTIDE SEQUENCE</scope>
    <source>
        <strain evidence="4">CGMCC 1.12987</strain>
    </source>
</reference>
<organism evidence="4 5">
    <name type="scientific">Paenibacillus abyssi</name>
    <dbReference type="NCBI Taxonomy" id="1340531"/>
    <lineage>
        <taxon>Bacteria</taxon>
        <taxon>Bacillati</taxon>
        <taxon>Bacillota</taxon>
        <taxon>Bacilli</taxon>
        <taxon>Bacillales</taxon>
        <taxon>Paenibacillaceae</taxon>
        <taxon>Paenibacillus</taxon>
    </lineage>
</organism>
<comment type="caution">
    <text evidence="4">The sequence shown here is derived from an EMBL/GenBank/DDBJ whole genome shotgun (WGS) entry which is preliminary data.</text>
</comment>
<accession>A0A917LER3</accession>
<feature type="domain" description="SLH" evidence="3">
    <location>
        <begin position="112"/>
        <end position="174"/>
    </location>
</feature>
<keyword evidence="2" id="KW-0732">Signal</keyword>
<evidence type="ECO:0000256" key="2">
    <source>
        <dbReference type="SAM" id="SignalP"/>
    </source>
</evidence>
<dbReference type="InterPro" id="IPR051465">
    <property type="entry name" value="Cell_Envelope_Struct_Comp"/>
</dbReference>
<evidence type="ECO:0000313" key="5">
    <source>
        <dbReference type="Proteomes" id="UP000644756"/>
    </source>
</evidence>
<feature type="signal peptide" evidence="2">
    <location>
        <begin position="1"/>
        <end position="25"/>
    </location>
</feature>